<keyword evidence="5 8" id="KW-1133">Transmembrane helix</keyword>
<dbReference type="Pfam" id="PF13677">
    <property type="entry name" value="MotB_plug"/>
    <property type="match status" value="1"/>
</dbReference>
<evidence type="ECO:0000256" key="1">
    <source>
        <dbReference type="ARBA" id="ARBA00004162"/>
    </source>
</evidence>
<sequence>MKRKKRAEEHIDESWLLPYADMLTLLLALFIVMFAMASIDEGKFEEFRSEFGTIFAGLQTGGDSIVGPVIDLGSFSGESGSETQASVSTKEEAEALENQLGQKLEDEQMVQASEELRKDLAASDFGKEMNVSLKSDGLHINLDSNILFPPGSAELESDVAKSLGVVAPHLKKLDQEVIIAGYTDNVPENVKYSSNWELSAARAISVMNYLVDKEIVEGKKISIQAYGENKPHATNQTAQGRAKNRRVEIIIKKVYQ</sequence>
<comment type="caution">
    <text evidence="10">The sequence shown here is derived from an EMBL/GenBank/DDBJ whole genome shotgun (WGS) entry which is preliminary data.</text>
</comment>
<organism evidence="10 11">
    <name type="scientific">Enterococcus aquimarinus</name>
    <dbReference type="NCBI Taxonomy" id="328396"/>
    <lineage>
        <taxon>Bacteria</taxon>
        <taxon>Bacillati</taxon>
        <taxon>Bacillota</taxon>
        <taxon>Bacilli</taxon>
        <taxon>Lactobacillales</taxon>
        <taxon>Enterococcaceae</taxon>
        <taxon>Enterococcus</taxon>
    </lineage>
</organism>
<evidence type="ECO:0000313" key="10">
    <source>
        <dbReference type="EMBL" id="MCC9272877.1"/>
    </source>
</evidence>
<reference evidence="10" key="1">
    <citation type="journal article" date="2021" name="PeerJ">
        <title>Extensive microbial diversity within the chicken gut microbiome revealed by metagenomics and culture.</title>
        <authorList>
            <person name="Gilroy R."/>
            <person name="Ravi A."/>
            <person name="Getino M."/>
            <person name="Pursley I."/>
            <person name="Horton D.L."/>
            <person name="Alikhan N.F."/>
            <person name="Baker D."/>
            <person name="Gharbi K."/>
            <person name="Hall N."/>
            <person name="Watson M."/>
            <person name="Adriaenssens E.M."/>
            <person name="Foster-Nyarko E."/>
            <person name="Jarju S."/>
            <person name="Secka A."/>
            <person name="Antonio M."/>
            <person name="Oren A."/>
            <person name="Chaudhuri R.R."/>
            <person name="La Ragione R."/>
            <person name="Hildebrand F."/>
            <person name="Pallen M.J."/>
        </authorList>
    </citation>
    <scope>NUCLEOTIDE SEQUENCE</scope>
    <source>
        <strain evidence="10">150</strain>
    </source>
</reference>
<dbReference type="PANTHER" id="PTHR30329">
    <property type="entry name" value="STATOR ELEMENT OF FLAGELLAR MOTOR COMPLEX"/>
    <property type="match status" value="1"/>
</dbReference>
<feature type="transmembrane region" description="Helical" evidence="8">
    <location>
        <begin position="20"/>
        <end position="39"/>
    </location>
</feature>
<dbReference type="InterPro" id="IPR006665">
    <property type="entry name" value="OmpA-like"/>
</dbReference>
<dbReference type="Pfam" id="PF00691">
    <property type="entry name" value="OmpA"/>
    <property type="match status" value="1"/>
</dbReference>
<keyword evidence="3" id="KW-1003">Cell membrane</keyword>
<dbReference type="GO" id="GO:0005886">
    <property type="term" value="C:plasma membrane"/>
    <property type="evidence" value="ECO:0007669"/>
    <property type="project" value="UniProtKB-SubCell"/>
</dbReference>
<dbReference type="InterPro" id="IPR050330">
    <property type="entry name" value="Bact_OuterMem_StrucFunc"/>
</dbReference>
<evidence type="ECO:0000256" key="7">
    <source>
        <dbReference type="PROSITE-ProRule" id="PRU00473"/>
    </source>
</evidence>
<dbReference type="EMBL" id="JAJJVO010000016">
    <property type="protein sequence ID" value="MCC9272877.1"/>
    <property type="molecule type" value="Genomic_DNA"/>
</dbReference>
<evidence type="ECO:0000256" key="8">
    <source>
        <dbReference type="SAM" id="Phobius"/>
    </source>
</evidence>
<dbReference type="InterPro" id="IPR025713">
    <property type="entry name" value="MotB-like_N_dom"/>
</dbReference>
<evidence type="ECO:0000259" key="9">
    <source>
        <dbReference type="PROSITE" id="PS51123"/>
    </source>
</evidence>
<name>A0A9E3ZRJ6_9ENTE</name>
<keyword evidence="4 8" id="KW-0812">Transmembrane</keyword>
<reference evidence="10" key="2">
    <citation type="submission" date="2021-11" db="EMBL/GenBank/DDBJ databases">
        <authorList>
            <person name="Gilroy R."/>
        </authorList>
    </citation>
    <scope>NUCLEOTIDE SEQUENCE</scope>
    <source>
        <strain evidence="10">150</strain>
    </source>
</reference>
<comment type="similarity">
    <text evidence="2">Belongs to the MotB family.</text>
</comment>
<dbReference type="CDD" id="cd07185">
    <property type="entry name" value="OmpA_C-like"/>
    <property type="match status" value="1"/>
</dbReference>
<evidence type="ECO:0000256" key="3">
    <source>
        <dbReference type="ARBA" id="ARBA00022475"/>
    </source>
</evidence>
<evidence type="ECO:0000256" key="4">
    <source>
        <dbReference type="ARBA" id="ARBA00022692"/>
    </source>
</evidence>
<feature type="domain" description="OmpA-like" evidence="9">
    <location>
        <begin position="135"/>
        <end position="255"/>
    </location>
</feature>
<evidence type="ECO:0000256" key="5">
    <source>
        <dbReference type="ARBA" id="ARBA00022989"/>
    </source>
</evidence>
<proteinExistence type="inferred from homology"/>
<evidence type="ECO:0000256" key="2">
    <source>
        <dbReference type="ARBA" id="ARBA00008914"/>
    </source>
</evidence>
<dbReference type="AlphaFoldDB" id="A0A9E3ZRJ6"/>
<dbReference type="InterPro" id="IPR036737">
    <property type="entry name" value="OmpA-like_sf"/>
</dbReference>
<keyword evidence="6 7" id="KW-0472">Membrane</keyword>
<accession>A0A9E3ZRJ6</accession>
<dbReference type="Proteomes" id="UP000813384">
    <property type="component" value="Unassembled WGS sequence"/>
</dbReference>
<comment type="subcellular location">
    <subcellularLocation>
        <location evidence="1">Cell membrane</location>
        <topology evidence="1">Single-pass membrane protein</topology>
    </subcellularLocation>
</comment>
<evidence type="ECO:0000256" key="6">
    <source>
        <dbReference type="ARBA" id="ARBA00023136"/>
    </source>
</evidence>
<dbReference type="PANTHER" id="PTHR30329:SF21">
    <property type="entry name" value="LIPOPROTEIN YIAD-RELATED"/>
    <property type="match status" value="1"/>
</dbReference>
<protein>
    <submittedName>
        <fullName evidence="10">OmpA family protein</fullName>
    </submittedName>
</protein>
<evidence type="ECO:0000313" key="11">
    <source>
        <dbReference type="Proteomes" id="UP000813384"/>
    </source>
</evidence>
<dbReference type="Gene3D" id="3.30.1330.60">
    <property type="entry name" value="OmpA-like domain"/>
    <property type="match status" value="1"/>
</dbReference>
<dbReference type="PROSITE" id="PS51123">
    <property type="entry name" value="OMPA_2"/>
    <property type="match status" value="1"/>
</dbReference>
<dbReference type="SUPFAM" id="SSF103088">
    <property type="entry name" value="OmpA-like"/>
    <property type="match status" value="1"/>
</dbReference>
<gene>
    <name evidence="10" type="ORF">K8V42_01040</name>
</gene>